<evidence type="ECO:0000259" key="4">
    <source>
        <dbReference type="Pfam" id="PF13439"/>
    </source>
</evidence>
<evidence type="ECO:0000313" key="8">
    <source>
        <dbReference type="Proteomes" id="UP000477779"/>
    </source>
</evidence>
<dbReference type="SUPFAM" id="SSF53756">
    <property type="entry name" value="UDP-Glycosyltransferase/glycogen phosphorylase"/>
    <property type="match status" value="1"/>
</dbReference>
<proteinExistence type="predicted"/>
<dbReference type="PANTHER" id="PTHR45947:SF3">
    <property type="entry name" value="SULFOQUINOVOSYL TRANSFERASE SQD2"/>
    <property type="match status" value="1"/>
</dbReference>
<evidence type="ECO:0000313" key="7">
    <source>
        <dbReference type="Proteomes" id="UP000402241"/>
    </source>
</evidence>
<dbReference type="InterPro" id="IPR050194">
    <property type="entry name" value="Glycosyltransferase_grp1"/>
</dbReference>
<evidence type="ECO:0000313" key="6">
    <source>
        <dbReference type="EMBL" id="QGL48587.1"/>
    </source>
</evidence>
<evidence type="ECO:0000259" key="3">
    <source>
        <dbReference type="Pfam" id="PF00534"/>
    </source>
</evidence>
<dbReference type="InterPro" id="IPR001296">
    <property type="entry name" value="Glyco_trans_1"/>
</dbReference>
<accession>A0AAJ3DKD2</accession>
<keyword evidence="1" id="KW-0328">Glycosyltransferase</keyword>
<evidence type="ECO:0000256" key="2">
    <source>
        <dbReference type="ARBA" id="ARBA00022679"/>
    </source>
</evidence>
<dbReference type="CDD" id="cd03801">
    <property type="entry name" value="GT4_PimA-like"/>
    <property type="match status" value="1"/>
</dbReference>
<dbReference type="Proteomes" id="UP000477779">
    <property type="component" value="Unassembled WGS sequence"/>
</dbReference>
<dbReference type="PANTHER" id="PTHR45947">
    <property type="entry name" value="SULFOQUINOVOSYL TRANSFERASE SQD2"/>
    <property type="match status" value="1"/>
</dbReference>
<dbReference type="EMBL" id="CP045309">
    <property type="protein sequence ID" value="QGL48587.1"/>
    <property type="molecule type" value="Genomic_DNA"/>
</dbReference>
<dbReference type="FunFam" id="3.40.50.2000:FF:000069">
    <property type="entry name" value="Alpha-(1-6)-phosphatidylinositol monomannoside mannosyltransferase"/>
    <property type="match status" value="1"/>
</dbReference>
<evidence type="ECO:0000256" key="1">
    <source>
        <dbReference type="ARBA" id="ARBA00022676"/>
    </source>
</evidence>
<name>A0AAJ3DKD2_9ACTN</name>
<dbReference type="RefSeq" id="WP_154227893.1">
    <property type="nucleotide sequence ID" value="NZ_CP045309.1"/>
</dbReference>
<reference evidence="5 8" key="2">
    <citation type="submission" date="2020-02" db="EMBL/GenBank/DDBJ databases">
        <title>WGS of Micromonospora spp. isolated from hot spring.</title>
        <authorList>
            <person name="Thawai C."/>
        </authorList>
    </citation>
    <scope>NUCLEOTIDE SEQUENCE [LARGE SCALE GENOMIC DNA]</scope>
    <source>
        <strain evidence="5 8">TMS7</strain>
    </source>
</reference>
<evidence type="ECO:0000313" key="5">
    <source>
        <dbReference type="EMBL" id="NES29581.1"/>
    </source>
</evidence>
<dbReference type="GO" id="GO:1901137">
    <property type="term" value="P:carbohydrate derivative biosynthetic process"/>
    <property type="evidence" value="ECO:0007669"/>
    <property type="project" value="UniProtKB-ARBA"/>
</dbReference>
<protein>
    <submittedName>
        <fullName evidence="5 6">Glycosyltransferase</fullName>
    </submittedName>
</protein>
<dbReference type="Proteomes" id="UP000402241">
    <property type="component" value="Chromosome"/>
</dbReference>
<keyword evidence="2" id="KW-0808">Transferase</keyword>
<reference evidence="6 7" key="1">
    <citation type="submission" date="2019-10" db="EMBL/GenBank/DDBJ databases">
        <title>Genome Sequence of Micromonospora terminaliae DSM 101760.</title>
        <authorList>
            <person name="Guo L."/>
        </authorList>
    </citation>
    <scope>NUCLEOTIDE SEQUENCE [LARGE SCALE GENOMIC DNA]</scope>
    <source>
        <strain evidence="6 7">DSM 101760</strain>
    </source>
</reference>
<gene>
    <name evidence="5" type="ORF">G3561_18765</name>
    <name evidence="6" type="ORF">GCE86_17085</name>
</gene>
<dbReference type="GO" id="GO:0016758">
    <property type="term" value="F:hexosyltransferase activity"/>
    <property type="evidence" value="ECO:0007669"/>
    <property type="project" value="TreeGrafter"/>
</dbReference>
<feature type="domain" description="Glycosyltransferase subfamily 4-like N-terminal" evidence="4">
    <location>
        <begin position="15"/>
        <end position="171"/>
    </location>
</feature>
<keyword evidence="7" id="KW-1185">Reference proteome</keyword>
<dbReference type="InterPro" id="IPR028098">
    <property type="entry name" value="Glyco_trans_4-like_N"/>
</dbReference>
<organism evidence="5 8">
    <name type="scientific">Micromonospora terminaliae</name>
    <dbReference type="NCBI Taxonomy" id="1914461"/>
    <lineage>
        <taxon>Bacteria</taxon>
        <taxon>Bacillati</taxon>
        <taxon>Actinomycetota</taxon>
        <taxon>Actinomycetes</taxon>
        <taxon>Micromonosporales</taxon>
        <taxon>Micromonosporaceae</taxon>
        <taxon>Micromonospora</taxon>
    </lineage>
</organism>
<dbReference type="Pfam" id="PF13439">
    <property type="entry name" value="Glyco_transf_4"/>
    <property type="match status" value="1"/>
</dbReference>
<feature type="domain" description="Glycosyl transferase family 1" evidence="3">
    <location>
        <begin position="189"/>
        <end position="354"/>
    </location>
</feature>
<dbReference type="EMBL" id="JAAHBZ010000007">
    <property type="protein sequence ID" value="NES29581.1"/>
    <property type="molecule type" value="Genomic_DNA"/>
</dbReference>
<dbReference type="Pfam" id="PF00534">
    <property type="entry name" value="Glycos_transf_1"/>
    <property type="match status" value="1"/>
</dbReference>
<sequence length="374" mass="40274">MSRTLLITNDFPPRPGGIQSFVHNLAVRQPPGSVVVYASSWRGAAKFDADQPFEVVRERTKVLLPTPLVARRAARLARAYDCDTVWFGAAAPLGLLAAGLRRRAGIRRAVALTHGHEAGWAALPGARTALRRIGRGVDVTTYLGEYTRVRLARVLDGVTELRRLAPGVDVDTYHPGVDGERVRVRLGLADRPVVVCVSRLVPRKGQDMLIRAMPEIRRRVPDAALLVVGGGPYRAALAKLARQTGVDRDVVFTGSVPSAELPAHYAAGDVYAMPCRTRNRGLDVEGLGIVYLEASATGLPVVAGDSGGAPDAVREGETGYVVPGRDVAQLADRVATLLADRDLARQLGAAGRAWVEREWRWETQAERMAALLAG</sequence>
<dbReference type="Gene3D" id="3.40.50.2000">
    <property type="entry name" value="Glycogen Phosphorylase B"/>
    <property type="match status" value="2"/>
</dbReference>
<dbReference type="AlphaFoldDB" id="A0AAJ3DKD2"/>